<evidence type="ECO:0000313" key="3">
    <source>
        <dbReference type="Proteomes" id="UP000827092"/>
    </source>
</evidence>
<protein>
    <submittedName>
        <fullName evidence="2">Uncharacterized protein</fullName>
    </submittedName>
</protein>
<dbReference type="AlphaFoldDB" id="A0AAV6TPN4"/>
<feature type="compositionally biased region" description="Polar residues" evidence="1">
    <location>
        <begin position="1"/>
        <end position="12"/>
    </location>
</feature>
<dbReference type="EMBL" id="JAFNEN010001863">
    <property type="protein sequence ID" value="KAG8173345.1"/>
    <property type="molecule type" value="Genomic_DNA"/>
</dbReference>
<keyword evidence="3" id="KW-1185">Reference proteome</keyword>
<reference evidence="2 3" key="1">
    <citation type="journal article" date="2022" name="Nat. Ecol. Evol.">
        <title>A masculinizing supergene underlies an exaggerated male reproductive morph in a spider.</title>
        <authorList>
            <person name="Hendrickx F."/>
            <person name="De Corte Z."/>
            <person name="Sonet G."/>
            <person name="Van Belleghem S.M."/>
            <person name="Kostlbacher S."/>
            <person name="Vangestel C."/>
        </authorList>
    </citation>
    <scope>NUCLEOTIDE SEQUENCE [LARGE SCALE GENOMIC DNA]</scope>
    <source>
        <strain evidence="2">W744_W776</strain>
    </source>
</reference>
<comment type="caution">
    <text evidence="2">The sequence shown here is derived from an EMBL/GenBank/DDBJ whole genome shotgun (WGS) entry which is preliminary data.</text>
</comment>
<proteinExistence type="predicted"/>
<sequence>MFFFHSTQSPGQQKILEEDLLGPPIPQKEPKPFPHGQKVSLTCHRVIWALFSLPISSGQNPQVPQPSKKSKTKTDDASRSRGLPVPEQNSSKGVAHHRDSPQG</sequence>
<organism evidence="2 3">
    <name type="scientific">Oedothorax gibbosus</name>
    <dbReference type="NCBI Taxonomy" id="931172"/>
    <lineage>
        <taxon>Eukaryota</taxon>
        <taxon>Metazoa</taxon>
        <taxon>Ecdysozoa</taxon>
        <taxon>Arthropoda</taxon>
        <taxon>Chelicerata</taxon>
        <taxon>Arachnida</taxon>
        <taxon>Araneae</taxon>
        <taxon>Araneomorphae</taxon>
        <taxon>Entelegynae</taxon>
        <taxon>Araneoidea</taxon>
        <taxon>Linyphiidae</taxon>
        <taxon>Erigoninae</taxon>
        <taxon>Oedothorax</taxon>
    </lineage>
</organism>
<gene>
    <name evidence="2" type="ORF">JTE90_022390</name>
</gene>
<accession>A0AAV6TPN4</accession>
<dbReference type="Proteomes" id="UP000827092">
    <property type="component" value="Unassembled WGS sequence"/>
</dbReference>
<feature type="region of interest" description="Disordered" evidence="1">
    <location>
        <begin position="56"/>
        <end position="103"/>
    </location>
</feature>
<evidence type="ECO:0000313" key="2">
    <source>
        <dbReference type="EMBL" id="KAG8173345.1"/>
    </source>
</evidence>
<feature type="region of interest" description="Disordered" evidence="1">
    <location>
        <begin position="1"/>
        <end position="37"/>
    </location>
</feature>
<evidence type="ECO:0000256" key="1">
    <source>
        <dbReference type="SAM" id="MobiDB-lite"/>
    </source>
</evidence>
<name>A0AAV6TPN4_9ARAC</name>